<feature type="chain" id="PRO_5024873482" description="Thrombospondin type 3 repeat-containing protein" evidence="2">
    <location>
        <begin position="32"/>
        <end position="511"/>
    </location>
</feature>
<protein>
    <recommendedName>
        <fullName evidence="5">Thrombospondin type 3 repeat-containing protein</fullName>
    </recommendedName>
</protein>
<name>A0A660L0Z8_9ACTN</name>
<reference evidence="3 4" key="1">
    <citation type="submission" date="2018-10" db="EMBL/GenBank/DDBJ databases">
        <title>Genomic Encyclopedia of Archaeal and Bacterial Type Strains, Phase II (KMG-II): from individual species to whole genera.</title>
        <authorList>
            <person name="Goeker M."/>
        </authorList>
    </citation>
    <scope>NUCLEOTIDE SEQUENCE [LARGE SCALE GENOMIC DNA]</scope>
    <source>
        <strain evidence="3 4">DSM 14954</strain>
    </source>
</reference>
<evidence type="ECO:0000256" key="1">
    <source>
        <dbReference type="SAM" id="MobiDB-lite"/>
    </source>
</evidence>
<proteinExistence type="predicted"/>
<feature type="compositionally biased region" description="Pro residues" evidence="1">
    <location>
        <begin position="198"/>
        <end position="208"/>
    </location>
</feature>
<feature type="region of interest" description="Disordered" evidence="1">
    <location>
        <begin position="168"/>
        <end position="240"/>
    </location>
</feature>
<dbReference type="Proteomes" id="UP000278962">
    <property type="component" value="Unassembled WGS sequence"/>
</dbReference>
<feature type="compositionally biased region" description="Low complexity" evidence="1">
    <location>
        <begin position="177"/>
        <end position="197"/>
    </location>
</feature>
<comment type="caution">
    <text evidence="3">The sequence shown here is derived from an EMBL/GenBank/DDBJ whole genome shotgun (WGS) entry which is preliminary data.</text>
</comment>
<evidence type="ECO:0000256" key="2">
    <source>
        <dbReference type="SAM" id="SignalP"/>
    </source>
</evidence>
<evidence type="ECO:0000313" key="3">
    <source>
        <dbReference type="EMBL" id="RKQ87536.1"/>
    </source>
</evidence>
<keyword evidence="4" id="KW-1185">Reference proteome</keyword>
<organism evidence="3 4">
    <name type="scientific">Solirubrobacter pauli</name>
    <dbReference type="NCBI Taxonomy" id="166793"/>
    <lineage>
        <taxon>Bacteria</taxon>
        <taxon>Bacillati</taxon>
        <taxon>Actinomycetota</taxon>
        <taxon>Thermoleophilia</taxon>
        <taxon>Solirubrobacterales</taxon>
        <taxon>Solirubrobacteraceae</taxon>
        <taxon>Solirubrobacter</taxon>
    </lineage>
</organism>
<accession>A0A660L0Z8</accession>
<evidence type="ECO:0000313" key="4">
    <source>
        <dbReference type="Proteomes" id="UP000278962"/>
    </source>
</evidence>
<keyword evidence="2" id="KW-0732">Signal</keyword>
<gene>
    <name evidence="3" type="ORF">C8N24_5560</name>
</gene>
<sequence>MTVASPAMLPALRLLFLTLGVLLISGSAAHAATKSLPLPAEGQVAVTFAGGVKSVKVKSAPAGVTVAGGVKGDKLAVAVVRPRGVAAGGKVVLTLKGKVTGLKTVAAALDGGGKAPACSGLDKRLAKRLAGKADVKGLAGVLAAKLCGKPAPADAAAVLTQLGLGAAPAPAPPAPGAGPAAPATGGRIAAPPARSTPAPTPTPPPPGKPCANGADDDRDGQVDAEDPGCADGNDASETGEVDVSAECLQNGSGAGMGESTKGLGVGINRCGQFTKVRVDAAPGVAACEVFTGGPGWTCTTSGGYGVATGPAVDTADMNLTLTGPASCARKVTIALYRPGGEVAELYGPIARCKTGSDAPACSNGVDDDGDGMVDDHFADAAVDPDPGCTSTTDTSESSEVLAPASCKIALGLWNDEGDIAGATAEGCGGLRGFWFRAPGTVTECGHRFGAGALLGCEKVRQTGGTMFDGPSFDTLSVYTALDAPADCRPMTLTLIREDYSVWYYRAKLEGC</sequence>
<dbReference type="EMBL" id="RBIL01000002">
    <property type="protein sequence ID" value="RKQ87536.1"/>
    <property type="molecule type" value="Genomic_DNA"/>
</dbReference>
<feature type="signal peptide" evidence="2">
    <location>
        <begin position="1"/>
        <end position="31"/>
    </location>
</feature>
<dbReference type="AlphaFoldDB" id="A0A660L0Z8"/>
<evidence type="ECO:0008006" key="5">
    <source>
        <dbReference type="Google" id="ProtNLM"/>
    </source>
</evidence>
<feature type="compositionally biased region" description="Acidic residues" evidence="1">
    <location>
        <begin position="214"/>
        <end position="228"/>
    </location>
</feature>